<dbReference type="CDD" id="cd17906">
    <property type="entry name" value="CheX"/>
    <property type="match status" value="1"/>
</dbReference>
<dbReference type="Pfam" id="PF13690">
    <property type="entry name" value="CheX"/>
    <property type="match status" value="1"/>
</dbReference>
<dbReference type="PANTHER" id="PTHR39452">
    <property type="entry name" value="CHEY-P PHOSPHATASE CHEX"/>
    <property type="match status" value="1"/>
</dbReference>
<feature type="domain" description="Chemotaxis phosphatase CheX-like" evidence="2">
    <location>
        <begin position="48"/>
        <end position="129"/>
    </location>
</feature>
<dbReference type="AlphaFoldDB" id="A0A1G8EA80"/>
<evidence type="ECO:0000256" key="1">
    <source>
        <dbReference type="ARBA" id="ARBA00022500"/>
    </source>
</evidence>
<evidence type="ECO:0000313" key="4">
    <source>
        <dbReference type="Proteomes" id="UP000198656"/>
    </source>
</evidence>
<organism evidence="3 4">
    <name type="scientific">Desulfosporosinus hippei DSM 8344</name>
    <dbReference type="NCBI Taxonomy" id="1121419"/>
    <lineage>
        <taxon>Bacteria</taxon>
        <taxon>Bacillati</taxon>
        <taxon>Bacillota</taxon>
        <taxon>Clostridia</taxon>
        <taxon>Eubacteriales</taxon>
        <taxon>Desulfitobacteriaceae</taxon>
        <taxon>Desulfosporosinus</taxon>
    </lineage>
</organism>
<dbReference type="PANTHER" id="PTHR39452:SF1">
    <property type="entry name" value="CHEY-P PHOSPHATASE CHEX"/>
    <property type="match status" value="1"/>
</dbReference>
<dbReference type="STRING" id="1121419.SAMN05443529_11697"/>
<reference evidence="4" key="1">
    <citation type="submission" date="2016-10" db="EMBL/GenBank/DDBJ databases">
        <authorList>
            <person name="Varghese N."/>
            <person name="Submissions S."/>
        </authorList>
    </citation>
    <scope>NUCLEOTIDE SEQUENCE [LARGE SCALE GENOMIC DNA]</scope>
    <source>
        <strain evidence="4">DSM 8344</strain>
    </source>
</reference>
<dbReference type="EMBL" id="FNCP01000016">
    <property type="protein sequence ID" value="SDH66650.1"/>
    <property type="molecule type" value="Genomic_DNA"/>
</dbReference>
<proteinExistence type="predicted"/>
<sequence>MNSELLTSFSDAANQTFKLLLDLDVITDTVQSPENNDKKEYIENIDIVIQITGDLNGEIMYSFPKDMTLEMVKIMSGMEFKEIDEFVKSALGEIANIISGSALSSLSQAQLICDIRPPKVSEGQTFPVSEGCSLYGAKVKTSIGDVGLNLRTIQSAG</sequence>
<name>A0A1G8EA80_9FIRM</name>
<dbReference type="OrthoDB" id="9788100at2"/>
<dbReference type="InterPro" id="IPR028976">
    <property type="entry name" value="CheC-like_sf"/>
</dbReference>
<gene>
    <name evidence="3" type="ORF">SAMN05443529_11697</name>
</gene>
<keyword evidence="1" id="KW-0145">Chemotaxis</keyword>
<dbReference type="RefSeq" id="WP_092334298.1">
    <property type="nucleotide sequence ID" value="NZ_FNCP01000016.1"/>
</dbReference>
<dbReference type="Proteomes" id="UP000198656">
    <property type="component" value="Unassembled WGS sequence"/>
</dbReference>
<dbReference type="InterPro" id="IPR028051">
    <property type="entry name" value="CheX-like_dom"/>
</dbReference>
<dbReference type="GO" id="GO:0006935">
    <property type="term" value="P:chemotaxis"/>
    <property type="evidence" value="ECO:0007669"/>
    <property type="project" value="UniProtKB-KW"/>
</dbReference>
<dbReference type="SUPFAM" id="SSF103039">
    <property type="entry name" value="CheC-like"/>
    <property type="match status" value="1"/>
</dbReference>
<keyword evidence="4" id="KW-1185">Reference proteome</keyword>
<evidence type="ECO:0000259" key="2">
    <source>
        <dbReference type="Pfam" id="PF13690"/>
    </source>
</evidence>
<dbReference type="Gene3D" id="3.40.1550.10">
    <property type="entry name" value="CheC-like"/>
    <property type="match status" value="1"/>
</dbReference>
<accession>A0A1G8EA80</accession>
<protein>
    <submittedName>
        <fullName evidence="3">Chemotaxis protein CheX</fullName>
    </submittedName>
</protein>
<evidence type="ECO:0000313" key="3">
    <source>
        <dbReference type="EMBL" id="SDH66650.1"/>
    </source>
</evidence>
<dbReference type="InterPro" id="IPR038756">
    <property type="entry name" value="CheX-like"/>
</dbReference>